<sequence>MISALMDLLGNFYRAGELKRVEAIAASILTAIPDDVVSLQFLGLVYHRTGRTGAALRLFRQAAERLERLHALDCGADACDRSRCPYAAADACYHEAQSPNLSDAWFELGLALDQFGQRRLAAAAFRSARLVPPPSWDADLETGELVAARQRHGREPVERLSTALNAPWCQTVVPGVALATVVAAGE</sequence>
<comment type="caution">
    <text evidence="1">The sequence shown here is derived from an EMBL/GenBank/DDBJ whole genome shotgun (WGS) entry which is preliminary data.</text>
</comment>
<dbReference type="EMBL" id="MLJW01000191">
    <property type="protein sequence ID" value="OIQ94217.1"/>
    <property type="molecule type" value="Genomic_DNA"/>
</dbReference>
<protein>
    <recommendedName>
        <fullName evidence="2">Tetratricopeptide repeat protein</fullName>
    </recommendedName>
</protein>
<gene>
    <name evidence="1" type="ORF">GALL_238460</name>
</gene>
<organism evidence="1">
    <name type="scientific">mine drainage metagenome</name>
    <dbReference type="NCBI Taxonomy" id="410659"/>
    <lineage>
        <taxon>unclassified sequences</taxon>
        <taxon>metagenomes</taxon>
        <taxon>ecological metagenomes</taxon>
    </lineage>
</organism>
<dbReference type="SUPFAM" id="SSF48452">
    <property type="entry name" value="TPR-like"/>
    <property type="match status" value="1"/>
</dbReference>
<proteinExistence type="predicted"/>
<evidence type="ECO:0008006" key="2">
    <source>
        <dbReference type="Google" id="ProtNLM"/>
    </source>
</evidence>
<dbReference type="Gene3D" id="1.25.40.10">
    <property type="entry name" value="Tetratricopeptide repeat domain"/>
    <property type="match status" value="1"/>
</dbReference>
<dbReference type="AlphaFoldDB" id="A0A1J5REN7"/>
<name>A0A1J5REN7_9ZZZZ</name>
<dbReference type="InterPro" id="IPR011990">
    <property type="entry name" value="TPR-like_helical_dom_sf"/>
</dbReference>
<reference evidence="1" key="1">
    <citation type="submission" date="2016-10" db="EMBL/GenBank/DDBJ databases">
        <title>Sequence of Gallionella enrichment culture.</title>
        <authorList>
            <person name="Poehlein A."/>
            <person name="Muehling M."/>
            <person name="Daniel R."/>
        </authorList>
    </citation>
    <scope>NUCLEOTIDE SEQUENCE</scope>
</reference>
<evidence type="ECO:0000313" key="1">
    <source>
        <dbReference type="EMBL" id="OIQ94217.1"/>
    </source>
</evidence>
<accession>A0A1J5REN7</accession>